<dbReference type="RefSeq" id="WP_006970223.1">
    <property type="nucleotide sequence ID" value="NZ_ABCS01000009.1"/>
</dbReference>
<dbReference type="Gene3D" id="1.20.245.10">
    <property type="entry name" value="Lipoxygenase-1, Domain 5"/>
    <property type="match status" value="1"/>
</dbReference>
<keyword evidence="6" id="KW-1185">Reference proteome</keyword>
<dbReference type="GO" id="GO:0046872">
    <property type="term" value="F:metal ion binding"/>
    <property type="evidence" value="ECO:0007669"/>
    <property type="project" value="UniProtKB-KW"/>
</dbReference>
<name>A6G0H4_9BACT</name>
<feature type="compositionally biased region" description="Acidic residues" evidence="3">
    <location>
        <begin position="101"/>
        <end position="114"/>
    </location>
</feature>
<proteinExistence type="predicted"/>
<evidence type="ECO:0000256" key="3">
    <source>
        <dbReference type="SAM" id="MobiDB-lite"/>
    </source>
</evidence>
<dbReference type="eggNOG" id="COG0753">
    <property type="taxonomic scope" value="Bacteria"/>
</dbReference>
<evidence type="ECO:0000313" key="5">
    <source>
        <dbReference type="EMBL" id="EDM80620.1"/>
    </source>
</evidence>
<dbReference type="Proteomes" id="UP000005801">
    <property type="component" value="Unassembled WGS sequence"/>
</dbReference>
<accession>A6G0H4</accession>
<keyword evidence="2" id="KW-0560">Oxidoreductase</keyword>
<dbReference type="PANTHER" id="PTHR11771">
    <property type="entry name" value="LIPOXYGENASE"/>
    <property type="match status" value="1"/>
</dbReference>
<evidence type="ECO:0000313" key="6">
    <source>
        <dbReference type="Proteomes" id="UP000005801"/>
    </source>
</evidence>
<dbReference type="OrthoDB" id="5912511at2"/>
<feature type="domain" description="Lipoxygenase" evidence="4">
    <location>
        <begin position="253"/>
        <end position="706"/>
    </location>
</feature>
<dbReference type="PRINTS" id="PR00087">
    <property type="entry name" value="LIPOXYGENASE"/>
</dbReference>
<keyword evidence="1" id="KW-0479">Metal-binding</keyword>
<dbReference type="InterPro" id="IPR000907">
    <property type="entry name" value="LipOase"/>
</dbReference>
<sequence length="706" mass="76535">MTTPTLPQNDSSADQAERARALAWAKTQYKWRHSFTYPDGKVLEPIAILEVTDELPLPATAEPDLIQIFDVLTRLIAVTGNALTRLGDVFGIGAVEFDPPPPEDFDPGASEDEGKESLLDRARNAVEDAVEGALDRAEKVVDRVSAVAEDLRGVSTEAGGFVRKLSAYHEEAKALQSSLHEAMQGDSDARNEAAGKARKGVVDLICKILKHLLAEAAIELLTKAGLYGTAPEFAAFARQFQTLVVPEVSSTTLTDAEFARMRVAGPNPLLLSGVDALPDNFPVDAARFEALTGVALADALAQRRVYVADWAPLTAMTPGSFPAGRKYVSPGLALFAAVGEGRKLTPVAIQCGQEPGNSTPVHYADDGDVWELAKLHIQCADGNYHELISHLGLTHLLIEPFAVATHRNLAQTHPLFLLLLPHIQGTLFINESAITSLIAPEGVVDMLLAGAIESDWAVVANALGGLDFNAHMLPNDLKARQVDDAEALPNYPYRDDALLIWNATHEWVRNYLAIYYNDDAAIIADSELQAWFADVSATDGGTVVSLGEPPRDDPSGPKGIYTFDYLVDVVTMLIFTGSAQHASVNFPQLDIMSFTPAMPLASYAPPPTQTGGDLPEDALLQNLPPLQMSLVQLIIGDLLGGVYFTRLGEYDRHENEPYFSDPRVREPLASFQAELTKIERTIGARNLERANYRTLLPSRVPQSINI</sequence>
<organism evidence="5 6">
    <name type="scientific">Plesiocystis pacifica SIR-1</name>
    <dbReference type="NCBI Taxonomy" id="391625"/>
    <lineage>
        <taxon>Bacteria</taxon>
        <taxon>Pseudomonadati</taxon>
        <taxon>Myxococcota</taxon>
        <taxon>Polyangia</taxon>
        <taxon>Nannocystales</taxon>
        <taxon>Nannocystaceae</taxon>
        <taxon>Plesiocystis</taxon>
    </lineage>
</organism>
<comment type="caution">
    <text evidence="5">The sequence shown here is derived from an EMBL/GenBank/DDBJ whole genome shotgun (WGS) entry which is preliminary data.</text>
</comment>
<dbReference type="STRING" id="391625.PPSIR1_37044"/>
<protein>
    <submittedName>
        <fullName evidence="5">Arachidonate 15-lipoxygenase</fullName>
    </submittedName>
</protein>
<dbReference type="AlphaFoldDB" id="A6G0H4"/>
<gene>
    <name evidence="5" type="ORF">PPSIR1_37044</name>
</gene>
<dbReference type="SUPFAM" id="SSF48484">
    <property type="entry name" value="Lipoxigenase"/>
    <property type="match status" value="1"/>
</dbReference>
<dbReference type="GO" id="GO:0034440">
    <property type="term" value="P:lipid oxidation"/>
    <property type="evidence" value="ECO:0007669"/>
    <property type="project" value="InterPro"/>
</dbReference>
<dbReference type="Pfam" id="PF00305">
    <property type="entry name" value="Lipoxygenase"/>
    <property type="match status" value="1"/>
</dbReference>
<dbReference type="Gene3D" id="3.10.450.60">
    <property type="match status" value="1"/>
</dbReference>
<dbReference type="PROSITE" id="PS51393">
    <property type="entry name" value="LIPOXYGENASE_3"/>
    <property type="match status" value="1"/>
</dbReference>
<dbReference type="EMBL" id="ABCS01000009">
    <property type="protein sequence ID" value="EDM80620.1"/>
    <property type="molecule type" value="Genomic_DNA"/>
</dbReference>
<reference evidence="5 6" key="1">
    <citation type="submission" date="2007-06" db="EMBL/GenBank/DDBJ databases">
        <authorList>
            <person name="Shimkets L."/>
            <person name="Ferriera S."/>
            <person name="Johnson J."/>
            <person name="Kravitz S."/>
            <person name="Beeson K."/>
            <person name="Sutton G."/>
            <person name="Rogers Y.-H."/>
            <person name="Friedman R."/>
            <person name="Frazier M."/>
            <person name="Venter J.C."/>
        </authorList>
    </citation>
    <scope>NUCLEOTIDE SEQUENCE [LARGE SCALE GENOMIC DNA]</scope>
    <source>
        <strain evidence="5 6">SIR-1</strain>
    </source>
</reference>
<dbReference type="InterPro" id="IPR036226">
    <property type="entry name" value="LipOase_C_sf"/>
</dbReference>
<dbReference type="GO" id="GO:0016702">
    <property type="term" value="F:oxidoreductase activity, acting on single donors with incorporation of molecular oxygen, incorporation of two atoms of oxygen"/>
    <property type="evidence" value="ECO:0007669"/>
    <property type="project" value="InterPro"/>
</dbReference>
<evidence type="ECO:0000256" key="1">
    <source>
        <dbReference type="ARBA" id="ARBA00022723"/>
    </source>
</evidence>
<dbReference type="InterPro" id="IPR013819">
    <property type="entry name" value="LipOase_C"/>
</dbReference>
<feature type="region of interest" description="Disordered" evidence="3">
    <location>
        <begin position="97"/>
        <end position="119"/>
    </location>
</feature>
<evidence type="ECO:0000256" key="2">
    <source>
        <dbReference type="ARBA" id="ARBA00023002"/>
    </source>
</evidence>
<evidence type="ECO:0000259" key="4">
    <source>
        <dbReference type="PROSITE" id="PS51393"/>
    </source>
</evidence>